<evidence type="ECO:0000313" key="1">
    <source>
        <dbReference type="EMBL" id="EMS68402.1"/>
    </source>
</evidence>
<gene>
    <name evidence="1" type="ORF">TRIUR3_30741</name>
</gene>
<proteinExistence type="predicted"/>
<sequence length="216" mass="24708">MRAEDLLSFGRIFPFNQGQAQKHPPAAPKTNACSTALSWKSMEATVLEGTDNWKQAFGYQHGPGYTWSVSVAWGYTVQLYPWAVAPHELEVPLQTFKTWRSWANGPFVFNTRPLVSTDTPCYRPAMFFLSRVRNETSRGTVSEYSRHAAKSEKECDQASFRAASTVHTVKVFAPKMNHNEWKRAPRRHCCKTTRTRWGTVLEVRIRYCSRGELTTP</sequence>
<dbReference type="InterPro" id="IPR006740">
    <property type="entry name" value="DUF604"/>
</dbReference>
<accession>M8A7G2</accession>
<dbReference type="AlphaFoldDB" id="M8A7G2"/>
<protein>
    <submittedName>
        <fullName evidence="1">Uncharacterized protein</fullName>
    </submittedName>
</protein>
<dbReference type="Pfam" id="PF04646">
    <property type="entry name" value="DUF604"/>
    <property type="match status" value="1"/>
</dbReference>
<dbReference type="PANTHER" id="PTHR10811">
    <property type="entry name" value="FRINGE-RELATED"/>
    <property type="match status" value="1"/>
</dbReference>
<name>M8A7G2_TRIUA</name>
<dbReference type="OMA" id="WKSMEAT"/>
<organism evidence="1">
    <name type="scientific">Triticum urartu</name>
    <name type="common">Red wild einkorn</name>
    <name type="synonym">Crithodium urartu</name>
    <dbReference type="NCBI Taxonomy" id="4572"/>
    <lineage>
        <taxon>Eukaryota</taxon>
        <taxon>Viridiplantae</taxon>
        <taxon>Streptophyta</taxon>
        <taxon>Embryophyta</taxon>
        <taxon>Tracheophyta</taxon>
        <taxon>Spermatophyta</taxon>
        <taxon>Magnoliopsida</taxon>
        <taxon>Liliopsida</taxon>
        <taxon>Poales</taxon>
        <taxon>Poaceae</taxon>
        <taxon>BOP clade</taxon>
        <taxon>Pooideae</taxon>
        <taxon>Triticodae</taxon>
        <taxon>Triticeae</taxon>
        <taxon>Triticinae</taxon>
        <taxon>Triticum</taxon>
    </lineage>
</organism>
<reference evidence="1" key="1">
    <citation type="journal article" date="2013" name="Nature">
        <title>Draft genome of the wheat A-genome progenitor Triticum urartu.</title>
        <authorList>
            <person name="Ling H.Q."/>
            <person name="Zhao S."/>
            <person name="Liu D."/>
            <person name="Wang J."/>
            <person name="Sun H."/>
            <person name="Zhang C."/>
            <person name="Fan H."/>
            <person name="Li D."/>
            <person name="Dong L."/>
            <person name="Tao Y."/>
            <person name="Gao C."/>
            <person name="Wu H."/>
            <person name="Li Y."/>
            <person name="Cui Y."/>
            <person name="Guo X."/>
            <person name="Zheng S."/>
            <person name="Wang B."/>
            <person name="Yu K."/>
            <person name="Liang Q."/>
            <person name="Yang W."/>
            <person name="Lou X."/>
            <person name="Chen J."/>
            <person name="Feng M."/>
            <person name="Jian J."/>
            <person name="Zhang X."/>
            <person name="Luo G."/>
            <person name="Jiang Y."/>
            <person name="Liu J."/>
            <person name="Wang Z."/>
            <person name="Sha Y."/>
            <person name="Zhang B."/>
            <person name="Wu H."/>
            <person name="Tang D."/>
            <person name="Shen Q."/>
            <person name="Xue P."/>
            <person name="Zou S."/>
            <person name="Wang X."/>
            <person name="Liu X."/>
            <person name="Wang F."/>
            <person name="Yang Y."/>
            <person name="An X."/>
            <person name="Dong Z."/>
            <person name="Zhang K."/>
            <person name="Zhang X."/>
            <person name="Luo M.C."/>
            <person name="Dvorak J."/>
            <person name="Tong Y."/>
            <person name="Wang J."/>
            <person name="Yang H."/>
            <person name="Li Z."/>
            <person name="Wang D."/>
            <person name="Zhang A."/>
            <person name="Wang J."/>
        </authorList>
    </citation>
    <scope>NUCLEOTIDE SEQUENCE</scope>
</reference>
<dbReference type="eggNOG" id="KOG2246">
    <property type="taxonomic scope" value="Eukaryota"/>
</dbReference>
<dbReference type="STRING" id="4572.M8A7G2"/>
<dbReference type="EMBL" id="KD007008">
    <property type="protein sequence ID" value="EMS68402.1"/>
    <property type="molecule type" value="Genomic_DNA"/>
</dbReference>